<proteinExistence type="predicted"/>
<dbReference type="Gene3D" id="2.120.10.80">
    <property type="entry name" value="Kelch-type beta propeller"/>
    <property type="match status" value="1"/>
</dbReference>
<name>A0A9P5VQ73_9FUNG</name>
<evidence type="ECO:0000256" key="1">
    <source>
        <dbReference type="ARBA" id="ARBA00022441"/>
    </source>
</evidence>
<dbReference type="AlphaFoldDB" id="A0A9P5VQ73"/>
<evidence type="ECO:0000256" key="3">
    <source>
        <dbReference type="SAM" id="MobiDB-lite"/>
    </source>
</evidence>
<feature type="region of interest" description="Disordered" evidence="3">
    <location>
        <begin position="345"/>
        <end position="375"/>
    </location>
</feature>
<protein>
    <recommendedName>
        <fullName evidence="6">Kelch repeat-containing protein</fullName>
    </recommendedName>
</protein>
<accession>A0A9P5VQ73</accession>
<dbReference type="InterPro" id="IPR015915">
    <property type="entry name" value="Kelch-typ_b-propeller"/>
</dbReference>
<comment type="caution">
    <text evidence="4">The sequence shown here is derived from an EMBL/GenBank/DDBJ whole genome shotgun (WGS) entry which is preliminary data.</text>
</comment>
<reference evidence="4" key="1">
    <citation type="journal article" date="2020" name="Fungal Divers.">
        <title>Resolving the Mortierellaceae phylogeny through synthesis of multi-gene phylogenetics and phylogenomics.</title>
        <authorList>
            <person name="Vandepol N."/>
            <person name="Liber J."/>
            <person name="Desiro A."/>
            <person name="Na H."/>
            <person name="Kennedy M."/>
            <person name="Barry K."/>
            <person name="Grigoriev I.V."/>
            <person name="Miller A.N."/>
            <person name="O'Donnell K."/>
            <person name="Stajich J.E."/>
            <person name="Bonito G."/>
        </authorList>
    </citation>
    <scope>NUCLEOTIDE SEQUENCE</scope>
    <source>
        <strain evidence="4">NVP1</strain>
    </source>
</reference>
<dbReference type="PANTHER" id="PTHR46093">
    <property type="entry name" value="ACYL-COA-BINDING DOMAIN-CONTAINING PROTEIN 5"/>
    <property type="match status" value="1"/>
</dbReference>
<keyword evidence="1" id="KW-0880">Kelch repeat</keyword>
<sequence length="402" mass="42944">MTMSRSTLAQVITDPTDPKGGPGTVANANYVFNDQKLYLSDGYYNGADKFQMTPRQLFYSLDLTAPWPTSKPAWTKLVRQDRLHAGRMGLSKDGSVIYFFTPDSVQPYNVQKAEWGVVTNFTTAEFGTSLVATDTDSGKIIGVRRYVPTYPEGPRIIKDNQIIFSEFDPKDNSIVKTALNITEFTEEVAYSSARKSLFFAATGPDSNLYEYNLATKNFSAVIGKGQVPQYRKGACFASANGGKTLILAGGQKVYQPSTDNVIGSRGATPMLTDVSVFDVETSTWTKVTETPNAYYQAACAVSGDSLILYGGFDKLYPIPQPNIHNDNVPVIFNLKDKVWVANYTPSAVPPPPPRNSGSGNSGSGSGSGGGSGGGSGSGAVALSPLLLGTMLTLVGSSVTAFL</sequence>
<dbReference type="EMBL" id="JAAAUY010000075">
    <property type="protein sequence ID" value="KAF9336029.1"/>
    <property type="molecule type" value="Genomic_DNA"/>
</dbReference>
<evidence type="ECO:0008006" key="6">
    <source>
        <dbReference type="Google" id="ProtNLM"/>
    </source>
</evidence>
<dbReference type="InterPro" id="IPR011043">
    <property type="entry name" value="Gal_Oxase/kelch_b-propeller"/>
</dbReference>
<gene>
    <name evidence="4" type="ORF">BG006_009920</name>
</gene>
<feature type="region of interest" description="Disordered" evidence="3">
    <location>
        <begin position="1"/>
        <end position="20"/>
    </location>
</feature>
<dbReference type="PANTHER" id="PTHR46093:SF18">
    <property type="entry name" value="FIBRONECTIN TYPE-III DOMAIN-CONTAINING PROTEIN"/>
    <property type="match status" value="1"/>
</dbReference>
<dbReference type="SUPFAM" id="SSF50965">
    <property type="entry name" value="Galactose oxidase, central domain"/>
    <property type="match status" value="1"/>
</dbReference>
<feature type="compositionally biased region" description="Gly residues" evidence="3">
    <location>
        <begin position="359"/>
        <end position="375"/>
    </location>
</feature>
<organism evidence="4 5">
    <name type="scientific">Podila minutissima</name>
    <dbReference type="NCBI Taxonomy" id="64525"/>
    <lineage>
        <taxon>Eukaryota</taxon>
        <taxon>Fungi</taxon>
        <taxon>Fungi incertae sedis</taxon>
        <taxon>Mucoromycota</taxon>
        <taxon>Mortierellomycotina</taxon>
        <taxon>Mortierellomycetes</taxon>
        <taxon>Mortierellales</taxon>
        <taxon>Mortierellaceae</taxon>
        <taxon>Podila</taxon>
    </lineage>
</organism>
<evidence type="ECO:0000256" key="2">
    <source>
        <dbReference type="ARBA" id="ARBA00022737"/>
    </source>
</evidence>
<dbReference type="Proteomes" id="UP000696485">
    <property type="component" value="Unassembled WGS sequence"/>
</dbReference>
<keyword evidence="2" id="KW-0677">Repeat</keyword>
<evidence type="ECO:0000313" key="4">
    <source>
        <dbReference type="EMBL" id="KAF9336029.1"/>
    </source>
</evidence>
<keyword evidence="5" id="KW-1185">Reference proteome</keyword>
<feature type="compositionally biased region" description="Polar residues" evidence="3">
    <location>
        <begin position="1"/>
        <end position="10"/>
    </location>
</feature>
<evidence type="ECO:0000313" key="5">
    <source>
        <dbReference type="Proteomes" id="UP000696485"/>
    </source>
</evidence>